<dbReference type="Pfam" id="PF07690">
    <property type="entry name" value="MFS_1"/>
    <property type="match status" value="1"/>
</dbReference>
<dbReference type="Gene3D" id="1.20.1250.20">
    <property type="entry name" value="MFS general substrate transporter like domains"/>
    <property type="match status" value="2"/>
</dbReference>
<dbReference type="AlphaFoldDB" id="A0A0C2RA03"/>
<dbReference type="OrthoDB" id="478565at2"/>
<organism evidence="9 10">
    <name type="scientific">Jeotgalibacillus campisalis</name>
    <dbReference type="NCBI Taxonomy" id="220754"/>
    <lineage>
        <taxon>Bacteria</taxon>
        <taxon>Bacillati</taxon>
        <taxon>Bacillota</taxon>
        <taxon>Bacilli</taxon>
        <taxon>Bacillales</taxon>
        <taxon>Caryophanaceae</taxon>
        <taxon>Jeotgalibacillus</taxon>
    </lineage>
</organism>
<accession>A0A0C2RA03</accession>
<feature type="domain" description="Major facilitator superfamily (MFS) profile" evidence="8">
    <location>
        <begin position="8"/>
        <end position="384"/>
    </location>
</feature>
<evidence type="ECO:0000256" key="5">
    <source>
        <dbReference type="ARBA" id="ARBA00022989"/>
    </source>
</evidence>
<dbReference type="GO" id="GO:0005886">
    <property type="term" value="C:plasma membrane"/>
    <property type="evidence" value="ECO:0007669"/>
    <property type="project" value="UniProtKB-SubCell"/>
</dbReference>
<dbReference type="PANTHER" id="PTHR23521">
    <property type="entry name" value="TRANSPORTER MFS SUPERFAMILY"/>
    <property type="match status" value="1"/>
</dbReference>
<dbReference type="InterPro" id="IPR036259">
    <property type="entry name" value="MFS_trans_sf"/>
</dbReference>
<dbReference type="Proteomes" id="UP000031972">
    <property type="component" value="Unassembled WGS sequence"/>
</dbReference>
<sequence length="395" mass="43052">MRVTAKVRFWILVCIVAISGFSQGMLLPLIAIIFEQDGVSSAMNGIHATGIYIGILVASPLMEVPLRKYGYKPLILFGGFIVGMSLLLFPLWTHFWFWFLLRLLIGVGDQMLHLSTQTWITSTSTTERRGRNIALYGLFFSLGFAIGPAMSSLVEIDRSLPFIVSGILTFLTWGLVFLLRNDFPDQGEVGTASMFGTLSRFKQVWKYAWVAFLPPLSYGFLEASLHGNFPIYALRNGVEADAIAFILPAFSIGAIVFQLPLGIISDKFGRHRVLMGVLLAGAICFVGSGLAGTSVIWLIVTFFAAGMAVGSTFSLGISYMTDLLPKSLLPAGNIMCGVAFSVGSITGPSLGGIMIHFFADGFFYLISFLLLSVYLSLLVFSFVQKNKSQNVSVSS</sequence>
<dbReference type="InterPro" id="IPR011701">
    <property type="entry name" value="MFS"/>
</dbReference>
<keyword evidence="3" id="KW-1003">Cell membrane</keyword>
<evidence type="ECO:0000313" key="9">
    <source>
        <dbReference type="EMBL" id="KIL47150.1"/>
    </source>
</evidence>
<evidence type="ECO:0000256" key="3">
    <source>
        <dbReference type="ARBA" id="ARBA00022475"/>
    </source>
</evidence>
<keyword evidence="10" id="KW-1185">Reference proteome</keyword>
<dbReference type="EMBL" id="JXRR01000015">
    <property type="protein sequence ID" value="KIL47150.1"/>
    <property type="molecule type" value="Genomic_DNA"/>
</dbReference>
<name>A0A0C2RA03_9BACL</name>
<evidence type="ECO:0000313" key="10">
    <source>
        <dbReference type="Proteomes" id="UP000031972"/>
    </source>
</evidence>
<evidence type="ECO:0000256" key="6">
    <source>
        <dbReference type="ARBA" id="ARBA00023136"/>
    </source>
</evidence>
<feature type="transmembrane region" description="Helical" evidence="7">
    <location>
        <begin position="69"/>
        <end position="89"/>
    </location>
</feature>
<keyword evidence="6 7" id="KW-0472">Membrane</keyword>
<comment type="subcellular location">
    <subcellularLocation>
        <location evidence="1">Cell membrane</location>
        <topology evidence="1">Multi-pass membrane protein</topology>
    </subcellularLocation>
</comment>
<keyword evidence="2" id="KW-0813">Transport</keyword>
<evidence type="ECO:0000259" key="8">
    <source>
        <dbReference type="PROSITE" id="PS50850"/>
    </source>
</evidence>
<feature type="transmembrane region" description="Helical" evidence="7">
    <location>
        <begin position="361"/>
        <end position="383"/>
    </location>
</feature>
<keyword evidence="4 7" id="KW-0812">Transmembrane</keyword>
<keyword evidence="5 7" id="KW-1133">Transmembrane helix</keyword>
<feature type="transmembrane region" description="Helical" evidence="7">
    <location>
        <begin position="160"/>
        <end position="179"/>
    </location>
</feature>
<gene>
    <name evidence="9" type="ORF">KR50_24720</name>
</gene>
<dbReference type="SUPFAM" id="SSF103473">
    <property type="entry name" value="MFS general substrate transporter"/>
    <property type="match status" value="1"/>
</dbReference>
<evidence type="ECO:0000256" key="4">
    <source>
        <dbReference type="ARBA" id="ARBA00022692"/>
    </source>
</evidence>
<dbReference type="CDD" id="cd17477">
    <property type="entry name" value="MFS_YcaD_like"/>
    <property type="match status" value="1"/>
</dbReference>
<feature type="transmembrane region" description="Helical" evidence="7">
    <location>
        <begin position="46"/>
        <end position="62"/>
    </location>
</feature>
<dbReference type="InterPro" id="IPR020846">
    <property type="entry name" value="MFS_dom"/>
</dbReference>
<comment type="caution">
    <text evidence="9">The sequence shown here is derived from an EMBL/GenBank/DDBJ whole genome shotgun (WGS) entry which is preliminary data.</text>
</comment>
<dbReference type="PROSITE" id="PS50850">
    <property type="entry name" value="MFS"/>
    <property type="match status" value="1"/>
</dbReference>
<feature type="transmembrane region" description="Helical" evidence="7">
    <location>
        <begin position="9"/>
        <end position="34"/>
    </location>
</feature>
<proteinExistence type="predicted"/>
<evidence type="ECO:0000256" key="1">
    <source>
        <dbReference type="ARBA" id="ARBA00004651"/>
    </source>
</evidence>
<dbReference type="PANTHER" id="PTHR23521:SF2">
    <property type="entry name" value="TRANSPORTER MFS SUPERFAMILY"/>
    <property type="match status" value="1"/>
</dbReference>
<feature type="transmembrane region" description="Helical" evidence="7">
    <location>
        <begin position="296"/>
        <end position="319"/>
    </location>
</feature>
<feature type="transmembrane region" description="Helical" evidence="7">
    <location>
        <begin position="241"/>
        <end position="261"/>
    </location>
</feature>
<feature type="transmembrane region" description="Helical" evidence="7">
    <location>
        <begin position="331"/>
        <end position="355"/>
    </location>
</feature>
<evidence type="ECO:0000256" key="2">
    <source>
        <dbReference type="ARBA" id="ARBA00022448"/>
    </source>
</evidence>
<dbReference type="RefSeq" id="WP_041058657.1">
    <property type="nucleotide sequence ID" value="NZ_JXRR01000015.1"/>
</dbReference>
<dbReference type="PATRIC" id="fig|220754.4.peg.2489"/>
<evidence type="ECO:0000256" key="7">
    <source>
        <dbReference type="SAM" id="Phobius"/>
    </source>
</evidence>
<protein>
    <submittedName>
        <fullName evidence="9">MFS transporter</fullName>
    </submittedName>
</protein>
<dbReference type="GO" id="GO:0022857">
    <property type="term" value="F:transmembrane transporter activity"/>
    <property type="evidence" value="ECO:0007669"/>
    <property type="project" value="InterPro"/>
</dbReference>
<feature type="transmembrane region" description="Helical" evidence="7">
    <location>
        <begin position="273"/>
        <end position="290"/>
    </location>
</feature>
<dbReference type="InterPro" id="IPR047200">
    <property type="entry name" value="MFS_YcaD-like"/>
</dbReference>
<reference evidence="9 10" key="1">
    <citation type="submission" date="2015-01" db="EMBL/GenBank/DDBJ databases">
        <title>Jeotgalibacillus campisalis genome sequencing.</title>
        <authorList>
            <person name="Goh K.M."/>
            <person name="Chan K.-G."/>
            <person name="Yaakop A.S."/>
            <person name="Ee R."/>
            <person name="Gan H.M."/>
            <person name="Chan C.S."/>
        </authorList>
    </citation>
    <scope>NUCLEOTIDE SEQUENCE [LARGE SCALE GENOMIC DNA]</scope>
    <source>
        <strain evidence="9 10">SF-57</strain>
    </source>
</reference>
<feature type="transmembrane region" description="Helical" evidence="7">
    <location>
        <begin position="133"/>
        <end position="154"/>
    </location>
</feature>